<evidence type="ECO:0008006" key="3">
    <source>
        <dbReference type="Google" id="ProtNLM"/>
    </source>
</evidence>
<evidence type="ECO:0000313" key="1">
    <source>
        <dbReference type="EMBL" id="KCV34721.1"/>
    </source>
</evidence>
<keyword evidence="2" id="KW-1185">Reference proteome</keyword>
<proteinExistence type="predicted"/>
<reference evidence="1 2" key="1">
    <citation type="submission" date="2014-03" db="EMBL/GenBank/DDBJ databases">
        <title>Genome sequence of Bordetella bronchiseptica.</title>
        <authorList>
            <person name="Harvill E."/>
            <person name="Goodfield L.L."/>
            <person name="Ivanov Y.V."/>
            <person name="Meyer J.A."/>
            <person name="Muse S.J."/>
            <person name="Jacobs N."/>
            <person name="Bendor L."/>
            <person name="Smallridge W.E."/>
            <person name="Brinkac L.M."/>
            <person name="Sanka R."/>
            <person name="Kim M."/>
            <person name="Losada L."/>
        </authorList>
    </citation>
    <scope>NUCLEOTIDE SEQUENCE [LARGE SCALE GENOMIC DNA]</scope>
    <source>
        <strain evidence="1 2">00-P-2796</strain>
    </source>
</reference>
<protein>
    <recommendedName>
        <fullName evidence="3">Secreted protein</fullName>
    </recommendedName>
</protein>
<dbReference type="EMBL" id="JGWH01000094">
    <property type="protein sequence ID" value="KCV34721.1"/>
    <property type="molecule type" value="Genomic_DNA"/>
</dbReference>
<evidence type="ECO:0000313" key="2">
    <source>
        <dbReference type="Proteomes" id="UP000025756"/>
    </source>
</evidence>
<comment type="caution">
    <text evidence="1">The sequence shown here is derived from an EMBL/GenBank/DDBJ whole genome shotgun (WGS) entry which is preliminary data.</text>
</comment>
<gene>
    <name evidence="1" type="ORF">L490_2145</name>
</gene>
<name>A0ABR4RFG6_BORBO</name>
<sequence>MVRRRISRHACSLSFCGNASCVPGSQCRKRRQPASCTFLRKSSARQACCAPHENPHWRGESTAVPAQHKQCGILLIHLALWSVGAGLPRLPS</sequence>
<accession>A0ABR4RFG6</accession>
<dbReference type="Proteomes" id="UP000025756">
    <property type="component" value="Unassembled WGS sequence"/>
</dbReference>
<organism evidence="1 2">
    <name type="scientific">Bordetella bronchiseptica 00-P-2796</name>
    <dbReference type="NCBI Taxonomy" id="1331199"/>
    <lineage>
        <taxon>Bacteria</taxon>
        <taxon>Pseudomonadati</taxon>
        <taxon>Pseudomonadota</taxon>
        <taxon>Betaproteobacteria</taxon>
        <taxon>Burkholderiales</taxon>
        <taxon>Alcaligenaceae</taxon>
        <taxon>Bordetella</taxon>
    </lineage>
</organism>